<evidence type="ECO:0000259" key="10">
    <source>
        <dbReference type="PROSITE" id="PS51293"/>
    </source>
</evidence>
<dbReference type="SUPFAM" id="SSF46689">
    <property type="entry name" value="Homeodomain-like"/>
    <property type="match status" value="1"/>
</dbReference>
<dbReference type="GO" id="GO:0006357">
    <property type="term" value="P:regulation of transcription by RNA polymerase II"/>
    <property type="evidence" value="ECO:0007669"/>
    <property type="project" value="TreeGrafter"/>
</dbReference>
<dbReference type="InterPro" id="IPR051066">
    <property type="entry name" value="Trans_reg/Corepressor"/>
</dbReference>
<sequence length="123" mass="14675">MSTTLWKPRDNDRHLDEYTQISRDKFNLNPEQALAILEYHEHDFNDACNDLQHYVPFEVEVWTDEDKALFNQAFKSHGKNLSAIKKLFFPRKSFGCVVSYYYLWSSKENKDDFKLKMPVSFIV</sequence>
<dbReference type="PROSITE" id="PS51293">
    <property type="entry name" value="SANT"/>
    <property type="match status" value="1"/>
</dbReference>
<protein>
    <recommendedName>
        <fullName evidence="13">SANT domain-containing protein</fullName>
    </recommendedName>
</protein>
<dbReference type="GO" id="GO:0003677">
    <property type="term" value="F:DNA binding"/>
    <property type="evidence" value="ECO:0007669"/>
    <property type="project" value="UniProtKB-KW"/>
</dbReference>
<keyword evidence="3" id="KW-0863">Zinc-finger</keyword>
<evidence type="ECO:0000256" key="6">
    <source>
        <dbReference type="ARBA" id="ARBA00023125"/>
    </source>
</evidence>
<dbReference type="PhylomeDB" id="T1IXP1"/>
<dbReference type="FunFam" id="1.10.10.60:FF:000012">
    <property type="entry name" value="Metastasis-associated 1 family, member 3"/>
    <property type="match status" value="1"/>
</dbReference>
<name>T1IXP1_STRMM</name>
<evidence type="ECO:0008006" key="13">
    <source>
        <dbReference type="Google" id="ProtNLM"/>
    </source>
</evidence>
<proteinExistence type="predicted"/>
<evidence type="ECO:0000256" key="4">
    <source>
        <dbReference type="ARBA" id="ARBA00022833"/>
    </source>
</evidence>
<evidence type="ECO:0000256" key="3">
    <source>
        <dbReference type="ARBA" id="ARBA00022771"/>
    </source>
</evidence>
<dbReference type="InterPro" id="IPR009057">
    <property type="entry name" value="Homeodomain-like_sf"/>
</dbReference>
<keyword evidence="8" id="KW-0539">Nucleus</keyword>
<dbReference type="HOGENOM" id="CLU_2018090_0_0_1"/>
<reference evidence="11" key="2">
    <citation type="submission" date="2015-02" db="UniProtKB">
        <authorList>
            <consortium name="EnsemblMetazoa"/>
        </authorList>
    </citation>
    <scope>IDENTIFICATION</scope>
</reference>
<dbReference type="GO" id="GO:0008270">
    <property type="term" value="F:zinc ion binding"/>
    <property type="evidence" value="ECO:0007669"/>
    <property type="project" value="UniProtKB-KW"/>
</dbReference>
<evidence type="ECO:0000256" key="8">
    <source>
        <dbReference type="ARBA" id="ARBA00023242"/>
    </source>
</evidence>
<dbReference type="InterPro" id="IPR000949">
    <property type="entry name" value="ELM2_dom"/>
</dbReference>
<keyword evidence="7" id="KW-0804">Transcription</keyword>
<dbReference type="EMBL" id="JH431657">
    <property type="status" value="NOT_ANNOTATED_CDS"/>
    <property type="molecule type" value="Genomic_DNA"/>
</dbReference>
<keyword evidence="4" id="KW-0862">Zinc</keyword>
<dbReference type="eggNOG" id="KOG1194">
    <property type="taxonomic scope" value="Eukaryota"/>
</dbReference>
<dbReference type="PROSITE" id="PS51156">
    <property type="entry name" value="ELM2"/>
    <property type="match status" value="1"/>
</dbReference>
<dbReference type="InterPro" id="IPR017884">
    <property type="entry name" value="SANT_dom"/>
</dbReference>
<dbReference type="GO" id="GO:0000118">
    <property type="term" value="C:histone deacetylase complex"/>
    <property type="evidence" value="ECO:0007669"/>
    <property type="project" value="TreeGrafter"/>
</dbReference>
<dbReference type="GO" id="GO:0003714">
    <property type="term" value="F:transcription corepressor activity"/>
    <property type="evidence" value="ECO:0007669"/>
    <property type="project" value="TreeGrafter"/>
</dbReference>
<reference evidence="12" key="1">
    <citation type="submission" date="2011-05" db="EMBL/GenBank/DDBJ databases">
        <authorList>
            <person name="Richards S.R."/>
            <person name="Qu J."/>
            <person name="Jiang H."/>
            <person name="Jhangiani S.N."/>
            <person name="Agravi P."/>
            <person name="Goodspeed R."/>
            <person name="Gross S."/>
            <person name="Mandapat C."/>
            <person name="Jackson L."/>
            <person name="Mathew T."/>
            <person name="Pu L."/>
            <person name="Thornton R."/>
            <person name="Saada N."/>
            <person name="Wilczek-Boney K.B."/>
            <person name="Lee S."/>
            <person name="Kovar C."/>
            <person name="Wu Y."/>
            <person name="Scherer S.E."/>
            <person name="Worley K.C."/>
            <person name="Muzny D.M."/>
            <person name="Gibbs R."/>
        </authorList>
    </citation>
    <scope>NUCLEOTIDE SEQUENCE</scope>
    <source>
        <strain evidence="12">Brora</strain>
    </source>
</reference>
<dbReference type="PANTHER" id="PTHR16089:SF28">
    <property type="entry name" value="REST COREPRESSOR"/>
    <property type="match status" value="1"/>
</dbReference>
<evidence type="ECO:0000313" key="11">
    <source>
        <dbReference type="EnsemblMetazoa" id="SMAR005981-PA"/>
    </source>
</evidence>
<feature type="domain" description="ELM2" evidence="9">
    <location>
        <begin position="1"/>
        <end position="55"/>
    </location>
</feature>
<evidence type="ECO:0000256" key="1">
    <source>
        <dbReference type="ARBA" id="ARBA00004123"/>
    </source>
</evidence>
<evidence type="ECO:0000256" key="7">
    <source>
        <dbReference type="ARBA" id="ARBA00023163"/>
    </source>
</evidence>
<evidence type="ECO:0000256" key="2">
    <source>
        <dbReference type="ARBA" id="ARBA00022723"/>
    </source>
</evidence>
<organism evidence="11 12">
    <name type="scientific">Strigamia maritima</name>
    <name type="common">European centipede</name>
    <name type="synonym">Geophilus maritimus</name>
    <dbReference type="NCBI Taxonomy" id="126957"/>
    <lineage>
        <taxon>Eukaryota</taxon>
        <taxon>Metazoa</taxon>
        <taxon>Ecdysozoa</taxon>
        <taxon>Arthropoda</taxon>
        <taxon>Myriapoda</taxon>
        <taxon>Chilopoda</taxon>
        <taxon>Pleurostigmophora</taxon>
        <taxon>Geophilomorpha</taxon>
        <taxon>Linotaeniidae</taxon>
        <taxon>Strigamia</taxon>
    </lineage>
</organism>
<dbReference type="GO" id="GO:0005667">
    <property type="term" value="C:transcription regulator complex"/>
    <property type="evidence" value="ECO:0007669"/>
    <property type="project" value="TreeGrafter"/>
</dbReference>
<evidence type="ECO:0000259" key="9">
    <source>
        <dbReference type="PROSITE" id="PS51156"/>
    </source>
</evidence>
<comment type="subcellular location">
    <subcellularLocation>
        <location evidence="1">Nucleus</location>
    </subcellularLocation>
</comment>
<evidence type="ECO:0000313" key="12">
    <source>
        <dbReference type="Proteomes" id="UP000014500"/>
    </source>
</evidence>
<dbReference type="Gene3D" id="1.10.10.60">
    <property type="entry name" value="Homeodomain-like"/>
    <property type="match status" value="1"/>
</dbReference>
<dbReference type="EnsemblMetazoa" id="SMAR005981-RA">
    <property type="protein sequence ID" value="SMAR005981-PA"/>
    <property type="gene ID" value="SMAR005981"/>
</dbReference>
<keyword evidence="5" id="KW-0805">Transcription regulation</keyword>
<accession>T1IXP1</accession>
<dbReference type="Proteomes" id="UP000014500">
    <property type="component" value="Unassembled WGS sequence"/>
</dbReference>
<keyword evidence="2" id="KW-0479">Metal-binding</keyword>
<feature type="domain" description="SANT" evidence="10">
    <location>
        <begin position="60"/>
        <end position="109"/>
    </location>
</feature>
<dbReference type="PANTHER" id="PTHR16089">
    <property type="entry name" value="REST COREPRESSOR COREST PROTEIN-RELATED"/>
    <property type="match status" value="1"/>
</dbReference>
<dbReference type="OMA" id="ILEYHEH"/>
<dbReference type="STRING" id="126957.T1IXP1"/>
<dbReference type="AlphaFoldDB" id="T1IXP1"/>
<keyword evidence="6" id="KW-0238">DNA-binding</keyword>
<keyword evidence="12" id="KW-1185">Reference proteome</keyword>
<evidence type="ECO:0000256" key="5">
    <source>
        <dbReference type="ARBA" id="ARBA00023015"/>
    </source>
</evidence>